<evidence type="ECO:0000313" key="1">
    <source>
        <dbReference type="EMBL" id="KAI4382037.1"/>
    </source>
</evidence>
<protein>
    <submittedName>
        <fullName evidence="1">Uncharacterized protein</fullName>
    </submittedName>
</protein>
<proteinExistence type="predicted"/>
<reference evidence="2" key="1">
    <citation type="journal article" date="2023" name="Front. Plant Sci.">
        <title>Chromosomal-level genome assembly of Melastoma candidum provides insights into trichome evolution.</title>
        <authorList>
            <person name="Zhong Y."/>
            <person name="Wu W."/>
            <person name="Sun C."/>
            <person name="Zou P."/>
            <person name="Liu Y."/>
            <person name="Dai S."/>
            <person name="Zhou R."/>
        </authorList>
    </citation>
    <scope>NUCLEOTIDE SEQUENCE [LARGE SCALE GENOMIC DNA]</scope>
</reference>
<sequence>MSDEEDKYKSFRTLVDSADRKFARVRDLPFSASHGTSHNHLFSKAFKSYMLVWKYQQLHRPSLLRSGLSRWEIGELASRIGQLYYSQYLRTSHSRYLLESFVFYHAIMKRRYFDSDAGVPPSDVGVKGKELRFYARFVVVCLVLGRWDILDSVVDKFRTVVDNCKLTFRETSFKEWKMVVQEILRFVNAARTPLKVRPLRYMPLYDTHPMSLPTMSRFHAKRALKFQDALLTSYHRNEVKFAELTLDTFRVLQCLEWEPSGASYQKQPAESNENGASVEHSGPSGLIDMHLTPDLTDSSGLANPRKTILNRPSVPHLIAVIATICEDLKPDTLMLIYLSAPGKADPRGSRHAKIPQGISKSSKSKVISEISEMSCSTSESSVDDRNSPNDDLDYWLCLGPKGATGSCRLYPADIIPFTRRPLFLIVDSDSSHAFKAIHGAERGEPAALFLSPLRPAYQKSIDVDSGEKGSQFTLFLTSPVLAFCQMVGVSLQDIGEDTLGNAEGMVGSLFAEWEVILCKSKDLNLVWAQAFCDPFIRRLILRFIFCRSALFYFCQGEDDEYDLPICLPDLPGSVSPDTQIMQSAVMRIANHFQVAESFRAR</sequence>
<organism evidence="1 2">
    <name type="scientific">Melastoma candidum</name>
    <dbReference type="NCBI Taxonomy" id="119954"/>
    <lineage>
        <taxon>Eukaryota</taxon>
        <taxon>Viridiplantae</taxon>
        <taxon>Streptophyta</taxon>
        <taxon>Embryophyta</taxon>
        <taxon>Tracheophyta</taxon>
        <taxon>Spermatophyta</taxon>
        <taxon>Magnoliopsida</taxon>
        <taxon>eudicotyledons</taxon>
        <taxon>Gunneridae</taxon>
        <taxon>Pentapetalae</taxon>
        <taxon>rosids</taxon>
        <taxon>malvids</taxon>
        <taxon>Myrtales</taxon>
        <taxon>Melastomataceae</taxon>
        <taxon>Melastomatoideae</taxon>
        <taxon>Melastomateae</taxon>
        <taxon>Melastoma</taxon>
    </lineage>
</organism>
<name>A0ACB9RUB2_9MYRT</name>
<evidence type="ECO:0000313" key="2">
    <source>
        <dbReference type="Proteomes" id="UP001057402"/>
    </source>
</evidence>
<keyword evidence="2" id="KW-1185">Reference proteome</keyword>
<dbReference type="EMBL" id="CM042882">
    <property type="protein sequence ID" value="KAI4382037.1"/>
    <property type="molecule type" value="Genomic_DNA"/>
</dbReference>
<gene>
    <name evidence="1" type="ORF">MLD38_008048</name>
</gene>
<dbReference type="Proteomes" id="UP001057402">
    <property type="component" value="Chromosome 3"/>
</dbReference>
<accession>A0ACB9RUB2</accession>
<comment type="caution">
    <text evidence="1">The sequence shown here is derived from an EMBL/GenBank/DDBJ whole genome shotgun (WGS) entry which is preliminary data.</text>
</comment>